<dbReference type="Proteomes" id="UP000608890">
    <property type="component" value="Unassembled WGS sequence"/>
</dbReference>
<evidence type="ECO:0008006" key="3">
    <source>
        <dbReference type="Google" id="ProtNLM"/>
    </source>
</evidence>
<accession>A0A917X0T1</accession>
<sequence>MGYSGGAGEWRIDLTDEVDEWLVRLGKEDQDSADQVAAAIDILAREGPTLGRPLVDRVKGSDYKNMKELRPGSSGGTEIRILFAFDPLRTAILLVAGNKAGNWKGWYETKILEADSLFAKHLRSMKGQR</sequence>
<dbReference type="Pfam" id="PF05973">
    <property type="entry name" value="Gp49"/>
    <property type="match status" value="1"/>
</dbReference>
<reference evidence="1" key="1">
    <citation type="journal article" date="2014" name="Int. J. Syst. Evol. Microbiol.">
        <title>Complete genome sequence of Corynebacterium casei LMG S-19264T (=DSM 44701T), isolated from a smear-ripened cheese.</title>
        <authorList>
            <consortium name="US DOE Joint Genome Institute (JGI-PGF)"/>
            <person name="Walter F."/>
            <person name="Albersmeier A."/>
            <person name="Kalinowski J."/>
            <person name="Ruckert C."/>
        </authorList>
    </citation>
    <scope>NUCLEOTIDE SEQUENCE</scope>
    <source>
        <strain evidence="1">CGMCC 4.7312</strain>
    </source>
</reference>
<reference evidence="1" key="2">
    <citation type="submission" date="2020-09" db="EMBL/GenBank/DDBJ databases">
        <authorList>
            <person name="Sun Q."/>
            <person name="Zhou Y."/>
        </authorList>
    </citation>
    <scope>NUCLEOTIDE SEQUENCE</scope>
    <source>
        <strain evidence="1">CGMCC 4.7312</strain>
    </source>
</reference>
<keyword evidence="2" id="KW-1185">Reference proteome</keyword>
<gene>
    <name evidence="1" type="ORF">GCM10011608_38420</name>
</gene>
<name>A0A917X0T1_9ACTN</name>
<dbReference type="EMBL" id="BMNB01000018">
    <property type="protein sequence ID" value="GGM49857.1"/>
    <property type="molecule type" value="Genomic_DNA"/>
</dbReference>
<comment type="caution">
    <text evidence="1">The sequence shown here is derived from an EMBL/GenBank/DDBJ whole genome shotgun (WGS) entry which is preliminary data.</text>
</comment>
<dbReference type="InterPro" id="IPR009241">
    <property type="entry name" value="HigB-like"/>
</dbReference>
<evidence type="ECO:0000313" key="2">
    <source>
        <dbReference type="Proteomes" id="UP000608890"/>
    </source>
</evidence>
<evidence type="ECO:0000313" key="1">
    <source>
        <dbReference type="EMBL" id="GGM49857.1"/>
    </source>
</evidence>
<protein>
    <recommendedName>
        <fullName evidence="3">Addiction module toxin RelE</fullName>
    </recommendedName>
</protein>
<organism evidence="1 2">
    <name type="scientific">Micromonospora sonchi</name>
    <dbReference type="NCBI Taxonomy" id="1763543"/>
    <lineage>
        <taxon>Bacteria</taxon>
        <taxon>Bacillati</taxon>
        <taxon>Actinomycetota</taxon>
        <taxon>Actinomycetes</taxon>
        <taxon>Micromonosporales</taxon>
        <taxon>Micromonosporaceae</taxon>
        <taxon>Micromonospora</taxon>
    </lineage>
</organism>
<proteinExistence type="predicted"/>
<dbReference type="AlphaFoldDB" id="A0A917X0T1"/>